<dbReference type="Pfam" id="PF04055">
    <property type="entry name" value="Radical_SAM"/>
    <property type="match status" value="1"/>
</dbReference>
<dbReference type="EMBL" id="BARV01013378">
    <property type="protein sequence ID" value="GAI21954.1"/>
    <property type="molecule type" value="Genomic_DNA"/>
</dbReference>
<dbReference type="PANTHER" id="PTHR11918:SF45">
    <property type="entry name" value="THREONYLCARBAMOYLADENOSINE TRNA METHYLTHIOTRANSFERASE"/>
    <property type="match status" value="1"/>
</dbReference>
<evidence type="ECO:0000313" key="3">
    <source>
        <dbReference type="EMBL" id="GAI21954.1"/>
    </source>
</evidence>
<accession>X1NTJ3</accession>
<evidence type="ECO:0000259" key="2">
    <source>
        <dbReference type="PROSITE" id="PS51918"/>
    </source>
</evidence>
<gene>
    <name evidence="3" type="ORF">S06H3_24196</name>
</gene>
<reference evidence="3" key="1">
    <citation type="journal article" date="2014" name="Front. Microbiol.">
        <title>High frequency of phylogenetically diverse reductive dehalogenase-homologous genes in deep subseafloor sedimentary metagenomes.</title>
        <authorList>
            <person name="Kawai M."/>
            <person name="Futagami T."/>
            <person name="Toyoda A."/>
            <person name="Takaki Y."/>
            <person name="Nishi S."/>
            <person name="Hori S."/>
            <person name="Arai W."/>
            <person name="Tsubouchi T."/>
            <person name="Morono Y."/>
            <person name="Uchiyama I."/>
            <person name="Ito T."/>
            <person name="Fujiyama A."/>
            <person name="Inagaki F."/>
            <person name="Takami H."/>
        </authorList>
    </citation>
    <scope>NUCLEOTIDE SEQUENCE</scope>
    <source>
        <strain evidence="3">Expedition CK06-06</strain>
    </source>
</reference>
<dbReference type="SMART" id="SM00729">
    <property type="entry name" value="Elp3"/>
    <property type="match status" value="1"/>
</dbReference>
<feature type="non-terminal residue" evidence="3">
    <location>
        <position position="1"/>
    </location>
</feature>
<dbReference type="InterPro" id="IPR006638">
    <property type="entry name" value="Elp3/MiaA/NifB-like_rSAM"/>
</dbReference>
<dbReference type="GO" id="GO:0035598">
    <property type="term" value="F:tRNA (N(6)-L-threonylcarbamoyladenosine(37)-C(2))-methylthiotransferase activity"/>
    <property type="evidence" value="ECO:0007669"/>
    <property type="project" value="TreeGrafter"/>
</dbReference>
<dbReference type="AlphaFoldDB" id="X1NTJ3"/>
<sequence>GLGMSDPNNIYPILNQLIEIYKHPKMYKFLHIPIQSASNKVLKDMNRKYTIQQVEEIIKKFRQAILDITIATDIIIGYPTETKQDFQKSLDFIKDYKPDVFNLSKFSSHKQTPAGKLKQLPIKTIKISISYSLL</sequence>
<protein>
    <recommendedName>
        <fullName evidence="2">Radical SAM core domain-containing protein</fullName>
    </recommendedName>
</protein>
<dbReference type="PROSITE" id="PS51918">
    <property type="entry name" value="RADICAL_SAM"/>
    <property type="match status" value="1"/>
</dbReference>
<keyword evidence="1" id="KW-0808">Transferase</keyword>
<comment type="caution">
    <text evidence="3">The sequence shown here is derived from an EMBL/GenBank/DDBJ whole genome shotgun (WGS) entry which is preliminary data.</text>
</comment>
<dbReference type="SUPFAM" id="SSF102114">
    <property type="entry name" value="Radical SAM enzymes"/>
    <property type="match status" value="1"/>
</dbReference>
<evidence type="ECO:0000256" key="1">
    <source>
        <dbReference type="ARBA" id="ARBA00022679"/>
    </source>
</evidence>
<dbReference type="InterPro" id="IPR058240">
    <property type="entry name" value="rSAM_sf"/>
</dbReference>
<proteinExistence type="predicted"/>
<dbReference type="GO" id="GO:0051536">
    <property type="term" value="F:iron-sulfur cluster binding"/>
    <property type="evidence" value="ECO:0007669"/>
    <property type="project" value="InterPro"/>
</dbReference>
<organism evidence="3">
    <name type="scientific">marine sediment metagenome</name>
    <dbReference type="NCBI Taxonomy" id="412755"/>
    <lineage>
        <taxon>unclassified sequences</taxon>
        <taxon>metagenomes</taxon>
        <taxon>ecological metagenomes</taxon>
    </lineage>
</organism>
<dbReference type="InterPro" id="IPR007197">
    <property type="entry name" value="rSAM"/>
</dbReference>
<dbReference type="PANTHER" id="PTHR11918">
    <property type="entry name" value="RADICAL SAM PROTEINS"/>
    <property type="match status" value="1"/>
</dbReference>
<dbReference type="InterPro" id="IPR023404">
    <property type="entry name" value="rSAM_horseshoe"/>
</dbReference>
<name>X1NTJ3_9ZZZZ</name>
<feature type="domain" description="Radical SAM core" evidence="2">
    <location>
        <begin position="1"/>
        <end position="134"/>
    </location>
</feature>
<dbReference type="Gene3D" id="3.80.30.20">
    <property type="entry name" value="tm_1862 like domain"/>
    <property type="match status" value="1"/>
</dbReference>